<evidence type="ECO:0000313" key="6">
    <source>
        <dbReference type="Proteomes" id="UP000440578"/>
    </source>
</evidence>
<dbReference type="AlphaFoldDB" id="A0A6A4WS92"/>
<dbReference type="PROSITE" id="PS51155">
    <property type="entry name" value="CHIT_BIND_RR_2"/>
    <property type="match status" value="2"/>
</dbReference>
<sequence length="245" mass="26692">MKTFQGPSISQVLCLLCLVTLLALTAEADKTASIVNQYYNNDGNGNFANGFETSNGITTVEEGVFYPGPEPESGTFARSGFFSYDWEGVTYKVYWTADQDGFLATGDHLPNGGDAVLDNRAAEVAVSHSGRFLKQILFLCLVAVATADQSARIANFQYGIEEDGSYAANYETTNGIKAQEDGISYPGNIPESGNYVRSGSYSYEWEGVTYTVTWTADENGFHPEGDHLPDFSHTREHIGGVEDHL</sequence>
<gene>
    <name evidence="5" type="primary">LCP22_9</name>
    <name evidence="5" type="ORF">FJT64_019901</name>
</gene>
<evidence type="ECO:0000256" key="3">
    <source>
        <dbReference type="SAM" id="MobiDB-lite"/>
    </source>
</evidence>
<reference evidence="5 6" key="1">
    <citation type="submission" date="2019-07" db="EMBL/GenBank/DDBJ databases">
        <title>Draft genome assembly of a fouling barnacle, Amphibalanus amphitrite (Darwin, 1854): The first reference genome for Thecostraca.</title>
        <authorList>
            <person name="Kim W."/>
        </authorList>
    </citation>
    <scope>NUCLEOTIDE SEQUENCE [LARGE SCALE GENOMIC DNA]</scope>
    <source>
        <strain evidence="5">SNU_AA5</strain>
        <tissue evidence="5">Soma without cirri and trophi</tissue>
    </source>
</reference>
<accession>A0A6A4WS92</accession>
<dbReference type="PANTHER" id="PTHR10380">
    <property type="entry name" value="CUTICLE PROTEIN"/>
    <property type="match status" value="1"/>
</dbReference>
<organism evidence="5 6">
    <name type="scientific">Amphibalanus amphitrite</name>
    <name type="common">Striped barnacle</name>
    <name type="synonym">Balanus amphitrite</name>
    <dbReference type="NCBI Taxonomy" id="1232801"/>
    <lineage>
        <taxon>Eukaryota</taxon>
        <taxon>Metazoa</taxon>
        <taxon>Ecdysozoa</taxon>
        <taxon>Arthropoda</taxon>
        <taxon>Crustacea</taxon>
        <taxon>Multicrustacea</taxon>
        <taxon>Cirripedia</taxon>
        <taxon>Thoracica</taxon>
        <taxon>Thoracicalcarea</taxon>
        <taxon>Balanomorpha</taxon>
        <taxon>Balanoidea</taxon>
        <taxon>Balanidae</taxon>
        <taxon>Amphibalaninae</taxon>
        <taxon>Amphibalanus</taxon>
    </lineage>
</organism>
<feature type="region of interest" description="Disordered" evidence="3">
    <location>
        <begin position="225"/>
        <end position="245"/>
    </location>
</feature>
<evidence type="ECO:0000313" key="5">
    <source>
        <dbReference type="EMBL" id="KAF0308923.1"/>
    </source>
</evidence>
<proteinExistence type="predicted"/>
<keyword evidence="1 2" id="KW-0193">Cuticle</keyword>
<dbReference type="Pfam" id="PF00379">
    <property type="entry name" value="Chitin_bind_4"/>
    <property type="match status" value="2"/>
</dbReference>
<dbReference type="PANTHER" id="PTHR10380:SF173">
    <property type="entry name" value="CUTICULAR PROTEIN 47EF, ISOFORM C-RELATED"/>
    <property type="match status" value="1"/>
</dbReference>
<feature type="signal peptide" evidence="4">
    <location>
        <begin position="1"/>
        <end position="28"/>
    </location>
</feature>
<feature type="chain" id="PRO_5025609012" evidence="4">
    <location>
        <begin position="29"/>
        <end position="245"/>
    </location>
</feature>
<dbReference type="EMBL" id="VIIS01000451">
    <property type="protein sequence ID" value="KAF0308923.1"/>
    <property type="molecule type" value="Genomic_DNA"/>
</dbReference>
<keyword evidence="6" id="KW-1185">Reference proteome</keyword>
<comment type="caution">
    <text evidence="5">The sequence shown here is derived from an EMBL/GenBank/DDBJ whole genome shotgun (WGS) entry which is preliminary data.</text>
</comment>
<name>A0A6A4WS92_AMPAM</name>
<dbReference type="GO" id="GO:0008010">
    <property type="term" value="F:structural constituent of chitin-based larval cuticle"/>
    <property type="evidence" value="ECO:0007669"/>
    <property type="project" value="TreeGrafter"/>
</dbReference>
<dbReference type="GO" id="GO:0062129">
    <property type="term" value="C:chitin-based extracellular matrix"/>
    <property type="evidence" value="ECO:0007669"/>
    <property type="project" value="TreeGrafter"/>
</dbReference>
<dbReference type="InterPro" id="IPR000618">
    <property type="entry name" value="Insect_cuticle"/>
</dbReference>
<evidence type="ECO:0000256" key="4">
    <source>
        <dbReference type="SAM" id="SignalP"/>
    </source>
</evidence>
<evidence type="ECO:0000256" key="2">
    <source>
        <dbReference type="PROSITE-ProRule" id="PRU00497"/>
    </source>
</evidence>
<dbReference type="Proteomes" id="UP000440578">
    <property type="component" value="Unassembled WGS sequence"/>
</dbReference>
<dbReference type="InterPro" id="IPR050468">
    <property type="entry name" value="Cuticle_Struct_Prot"/>
</dbReference>
<protein>
    <submittedName>
        <fullName evidence="5">Larval cuticle protein LCP-22</fullName>
    </submittedName>
</protein>
<keyword evidence="4" id="KW-0732">Signal</keyword>
<dbReference type="OrthoDB" id="6379191at2759"/>
<evidence type="ECO:0000256" key="1">
    <source>
        <dbReference type="ARBA" id="ARBA00022460"/>
    </source>
</evidence>